<sequence length="54" mass="6369">MVEVKKLKEEDLPKVVKLSINIFKPSENEINKFHNTQKWTENYSKDSLLLGAFF</sequence>
<gene>
    <name evidence="1" type="ORF">UT61_C0009G0020</name>
</gene>
<protein>
    <submittedName>
        <fullName evidence="1">Uncharacterized protein</fullName>
    </submittedName>
</protein>
<dbReference type="AlphaFoldDB" id="A0A0G0SXG3"/>
<proteinExistence type="predicted"/>
<organism evidence="1 2">
    <name type="scientific">Candidatus Woesebacteria bacterium GW2011_GWA1_39_8</name>
    <dbReference type="NCBI Taxonomy" id="1618552"/>
    <lineage>
        <taxon>Bacteria</taxon>
        <taxon>Candidatus Woeseibacteriota</taxon>
    </lineage>
</organism>
<dbReference type="Proteomes" id="UP000034793">
    <property type="component" value="Unassembled WGS sequence"/>
</dbReference>
<evidence type="ECO:0000313" key="1">
    <source>
        <dbReference type="EMBL" id="KKR30287.1"/>
    </source>
</evidence>
<reference evidence="1 2" key="1">
    <citation type="journal article" date="2015" name="Nature">
        <title>rRNA introns, odd ribosomes, and small enigmatic genomes across a large radiation of phyla.</title>
        <authorList>
            <person name="Brown C.T."/>
            <person name="Hug L.A."/>
            <person name="Thomas B.C."/>
            <person name="Sharon I."/>
            <person name="Castelle C.J."/>
            <person name="Singh A."/>
            <person name="Wilkins M.J."/>
            <person name="Williams K.H."/>
            <person name="Banfield J.F."/>
        </authorList>
    </citation>
    <scope>NUCLEOTIDE SEQUENCE [LARGE SCALE GENOMIC DNA]</scope>
</reference>
<comment type="caution">
    <text evidence="1">The sequence shown here is derived from an EMBL/GenBank/DDBJ whole genome shotgun (WGS) entry which is preliminary data.</text>
</comment>
<dbReference type="EMBL" id="LBXL01000009">
    <property type="protein sequence ID" value="KKR30287.1"/>
    <property type="molecule type" value="Genomic_DNA"/>
</dbReference>
<evidence type="ECO:0000313" key="2">
    <source>
        <dbReference type="Proteomes" id="UP000034793"/>
    </source>
</evidence>
<accession>A0A0G0SXG3</accession>
<name>A0A0G0SXG3_9BACT</name>